<evidence type="ECO:0000256" key="1">
    <source>
        <dbReference type="ARBA" id="ARBA00022487"/>
    </source>
</evidence>
<dbReference type="GO" id="GO:0052689">
    <property type="term" value="F:carboxylic ester hydrolase activity"/>
    <property type="evidence" value="ECO:0007669"/>
    <property type="project" value="UniProtKB-KW"/>
</dbReference>
<comment type="caution">
    <text evidence="5">The sequence shown here is derived from an EMBL/GenBank/DDBJ whole genome shotgun (WGS) entry which is preliminary data.</text>
</comment>
<accession>A0A9D1UCT4</accession>
<feature type="domain" description="4-O-methyl-glucuronoyl methylesterase-like" evidence="4">
    <location>
        <begin position="81"/>
        <end position="303"/>
    </location>
</feature>
<gene>
    <name evidence="5" type="ORF">H9742_10230</name>
</gene>
<reference evidence="5" key="1">
    <citation type="journal article" date="2021" name="PeerJ">
        <title>Extensive microbial diversity within the chicken gut microbiome revealed by metagenomics and culture.</title>
        <authorList>
            <person name="Gilroy R."/>
            <person name="Ravi A."/>
            <person name="Getino M."/>
            <person name="Pursley I."/>
            <person name="Horton D.L."/>
            <person name="Alikhan N.F."/>
            <person name="Baker D."/>
            <person name="Gharbi K."/>
            <person name="Hall N."/>
            <person name="Watson M."/>
            <person name="Adriaenssens E.M."/>
            <person name="Foster-Nyarko E."/>
            <person name="Jarju S."/>
            <person name="Secka A."/>
            <person name="Antonio M."/>
            <person name="Oren A."/>
            <person name="Chaudhuri R.R."/>
            <person name="La Ragione R."/>
            <person name="Hildebrand F."/>
            <person name="Pallen M.J."/>
        </authorList>
    </citation>
    <scope>NUCLEOTIDE SEQUENCE</scope>
    <source>
        <strain evidence="5">CHK195-6426</strain>
    </source>
</reference>
<dbReference type="SUPFAM" id="SSF53474">
    <property type="entry name" value="alpha/beta-Hydrolases"/>
    <property type="match status" value="1"/>
</dbReference>
<protein>
    <recommendedName>
        <fullName evidence="4">4-O-methyl-glucuronoyl methylesterase-like domain-containing protein</fullName>
    </recommendedName>
</protein>
<evidence type="ECO:0000256" key="3">
    <source>
        <dbReference type="ARBA" id="ARBA00022801"/>
    </source>
</evidence>
<organism evidence="5 6">
    <name type="scientific">Candidatus Acetatifactor stercoripullorum</name>
    <dbReference type="NCBI Taxonomy" id="2838414"/>
    <lineage>
        <taxon>Bacteria</taxon>
        <taxon>Bacillati</taxon>
        <taxon>Bacillota</taxon>
        <taxon>Clostridia</taxon>
        <taxon>Lachnospirales</taxon>
        <taxon>Lachnospiraceae</taxon>
        <taxon>Acetatifactor</taxon>
    </lineage>
</organism>
<keyword evidence="2" id="KW-0732">Signal</keyword>
<evidence type="ECO:0000259" key="4">
    <source>
        <dbReference type="Pfam" id="PF22244"/>
    </source>
</evidence>
<reference evidence="5" key="2">
    <citation type="submission" date="2021-04" db="EMBL/GenBank/DDBJ databases">
        <authorList>
            <person name="Gilroy R."/>
        </authorList>
    </citation>
    <scope>NUCLEOTIDE SEQUENCE</scope>
    <source>
        <strain evidence="5">CHK195-6426</strain>
    </source>
</reference>
<evidence type="ECO:0000313" key="6">
    <source>
        <dbReference type="Proteomes" id="UP000824265"/>
    </source>
</evidence>
<name>A0A9D1UCT4_9FIRM</name>
<keyword evidence="3" id="KW-0378">Hydrolase</keyword>
<evidence type="ECO:0000256" key="2">
    <source>
        <dbReference type="ARBA" id="ARBA00022729"/>
    </source>
</evidence>
<dbReference type="AlphaFoldDB" id="A0A9D1UCT4"/>
<dbReference type="InterPro" id="IPR029058">
    <property type="entry name" value="AB_hydrolase_fold"/>
</dbReference>
<dbReference type="EMBL" id="DXGH01000055">
    <property type="protein sequence ID" value="HIW81871.1"/>
    <property type="molecule type" value="Genomic_DNA"/>
</dbReference>
<dbReference type="Proteomes" id="UP000824265">
    <property type="component" value="Unassembled WGS sequence"/>
</dbReference>
<keyword evidence="1" id="KW-0719">Serine esterase</keyword>
<dbReference type="Pfam" id="PF22244">
    <property type="entry name" value="GCE_fung"/>
    <property type="match status" value="1"/>
</dbReference>
<dbReference type="InterPro" id="IPR054579">
    <property type="entry name" value="GCE-like_dom"/>
</dbReference>
<sequence length="355" mass="40500">MMEKQVEIPDILTACSGRRIENSQDWERFRRPELLNLFTGCIYGYCPFPVPWAVSYERIGVIRQGSWGRREQLVLHLPGFSFPLALYLPEGRGPFKVVVYLRLTNERETVIPLDRILQRGYAVLLLWVEDVAPDVPDTFEKGIFKSLSGKRGRKDCGAMGAWSYALSRVMDYIEQDERLLAAKSVLAGFSRGGKCALWTAAADQRFALCAAFHSGCTGAGLSRWGSKNKETVKEITQKFPYWFCEAYGAYGEKEEYLPVDQHMLLALIAPRFLYLAGSLEDPWANPESELESAWLASEAYALYGLWGLKLPKEPKEGKLYKEGRIGCYIHKGVHEMTEMEWELLLDFADEKFLFQ</sequence>
<dbReference type="Gene3D" id="3.40.50.1820">
    <property type="entry name" value="alpha/beta hydrolase"/>
    <property type="match status" value="1"/>
</dbReference>
<proteinExistence type="predicted"/>
<evidence type="ECO:0000313" key="5">
    <source>
        <dbReference type="EMBL" id="HIW81871.1"/>
    </source>
</evidence>